<feature type="signal peptide" evidence="1">
    <location>
        <begin position="1"/>
        <end position="32"/>
    </location>
</feature>
<dbReference type="Gene3D" id="3.40.50.1820">
    <property type="entry name" value="alpha/beta hydrolase"/>
    <property type="match status" value="1"/>
</dbReference>
<evidence type="ECO:0000313" key="3">
    <source>
        <dbReference type="Proteomes" id="UP000052268"/>
    </source>
</evidence>
<dbReference type="EMBL" id="JACU01000004">
    <property type="protein sequence ID" value="KMS56543.1"/>
    <property type="molecule type" value="Genomic_DNA"/>
</dbReference>
<evidence type="ECO:0000256" key="1">
    <source>
        <dbReference type="SAM" id="SignalP"/>
    </source>
</evidence>
<dbReference type="RefSeq" id="WP_236711114.1">
    <property type="nucleotide sequence ID" value="NZ_KQ130453.1"/>
</dbReference>
<proteinExistence type="predicted"/>
<name>A0A0J7XZB7_9SPHN</name>
<sequence>MIAAGSLSLSRRSLLAGCSAAAAMLVAGRALAGPAPASSVIEIKTAEARPVSVTEWRPAGKPRGTILFSHGAASAPKYYGLIVSPWVTAGWRVLAPLHVDSLEHPQTAQFKGLASWKARIEDMRALIGHIGDAPFVAAGHSYGGLVATMMGGAQPVLPEGLQLPLVPRLAKAVIAFSPPPVIPVLVTEQGYGALAVPALIQTGTLDIVPGMTAETVDGWKAHLTPFEAAAPGSQRYGLVLEGANHYFGGAICDPGQPGPQQLAPLELANQRAGLFLEGYGAGSAKARRQLDALLTDALPARLMKR</sequence>
<dbReference type="PROSITE" id="PS51318">
    <property type="entry name" value="TAT"/>
    <property type="match status" value="1"/>
</dbReference>
<dbReference type="SUPFAM" id="SSF53474">
    <property type="entry name" value="alpha/beta-Hydrolases"/>
    <property type="match status" value="1"/>
</dbReference>
<dbReference type="InterPro" id="IPR006311">
    <property type="entry name" value="TAT_signal"/>
</dbReference>
<dbReference type="PATRIC" id="fig|1114963.3.peg.2162"/>
<accession>A0A0J7XZB7</accession>
<protein>
    <submittedName>
        <fullName evidence="2">Lysophospholipase</fullName>
    </submittedName>
</protein>
<dbReference type="AlphaFoldDB" id="A0A0J7XZB7"/>
<organism evidence="2 3">
    <name type="scientific">Novosphingobium barchaimii LL02</name>
    <dbReference type="NCBI Taxonomy" id="1114963"/>
    <lineage>
        <taxon>Bacteria</taxon>
        <taxon>Pseudomonadati</taxon>
        <taxon>Pseudomonadota</taxon>
        <taxon>Alphaproteobacteria</taxon>
        <taxon>Sphingomonadales</taxon>
        <taxon>Sphingomonadaceae</taxon>
        <taxon>Novosphingobium</taxon>
    </lineage>
</organism>
<gene>
    <name evidence="2" type="ORF">V474_16640</name>
</gene>
<dbReference type="InterPro" id="IPR029058">
    <property type="entry name" value="AB_hydrolase_fold"/>
</dbReference>
<dbReference type="Proteomes" id="UP000052268">
    <property type="component" value="Unassembled WGS sequence"/>
</dbReference>
<comment type="caution">
    <text evidence="2">The sequence shown here is derived from an EMBL/GenBank/DDBJ whole genome shotgun (WGS) entry which is preliminary data.</text>
</comment>
<keyword evidence="3" id="KW-1185">Reference proteome</keyword>
<feature type="chain" id="PRO_5005291700" evidence="1">
    <location>
        <begin position="33"/>
        <end position="305"/>
    </location>
</feature>
<evidence type="ECO:0000313" key="2">
    <source>
        <dbReference type="EMBL" id="KMS56543.1"/>
    </source>
</evidence>
<reference evidence="2 3" key="1">
    <citation type="journal article" date="2015" name="G3 (Bethesda)">
        <title>Insights into Ongoing Evolution of the Hexachlorocyclohexane Catabolic Pathway from Comparative Genomics of Ten Sphingomonadaceae Strains.</title>
        <authorList>
            <person name="Pearce S.L."/>
            <person name="Oakeshott J.G."/>
            <person name="Pandey G."/>
        </authorList>
    </citation>
    <scope>NUCLEOTIDE SEQUENCE [LARGE SCALE GENOMIC DNA]</scope>
    <source>
        <strain evidence="2 3">LL02</strain>
    </source>
</reference>
<keyword evidence="1" id="KW-0732">Signal</keyword>